<dbReference type="PANTHER" id="PTHR42715">
    <property type="entry name" value="BETA-GLUCOSIDASE"/>
    <property type="match status" value="1"/>
</dbReference>
<dbReference type="InterPro" id="IPR050288">
    <property type="entry name" value="Cellulose_deg_GH3"/>
</dbReference>
<dbReference type="GO" id="GO:0005975">
    <property type="term" value="P:carbohydrate metabolic process"/>
    <property type="evidence" value="ECO:0007669"/>
    <property type="project" value="InterPro"/>
</dbReference>
<dbReference type="NCBIfam" id="TIGR01167">
    <property type="entry name" value="LPXTG_anchor"/>
    <property type="match status" value="1"/>
</dbReference>
<dbReference type="GO" id="GO:0004553">
    <property type="term" value="F:hydrolase activity, hydrolyzing O-glycosyl compounds"/>
    <property type="evidence" value="ECO:0007669"/>
    <property type="project" value="InterPro"/>
</dbReference>
<dbReference type="Pfam" id="PF14310">
    <property type="entry name" value="Fn3-like"/>
    <property type="match status" value="1"/>
</dbReference>
<dbReference type="InterPro" id="IPR036962">
    <property type="entry name" value="Glyco_hydro_3_N_sf"/>
</dbReference>
<dbReference type="Gene3D" id="3.20.20.300">
    <property type="entry name" value="Glycoside hydrolase, family 3, N-terminal domain"/>
    <property type="match status" value="1"/>
</dbReference>
<dbReference type="Pfam" id="PF07554">
    <property type="entry name" value="FIVAR"/>
    <property type="match status" value="3"/>
</dbReference>
<dbReference type="InterPro" id="IPR002772">
    <property type="entry name" value="Glyco_hydro_3_C"/>
</dbReference>
<gene>
    <name evidence="6" type="ORF">B5E91_01320</name>
</gene>
<dbReference type="Pfam" id="PF01915">
    <property type="entry name" value="Glyco_hydro_3_C"/>
    <property type="match status" value="1"/>
</dbReference>
<dbReference type="PRINTS" id="PR00133">
    <property type="entry name" value="GLHYDRLASE3"/>
</dbReference>
<dbReference type="Pfam" id="PF00933">
    <property type="entry name" value="Glyco_hydro_3"/>
    <property type="match status" value="1"/>
</dbReference>
<dbReference type="Gene3D" id="2.60.40.10">
    <property type="entry name" value="Immunoglobulins"/>
    <property type="match status" value="1"/>
</dbReference>
<dbReference type="SUPFAM" id="SSF51445">
    <property type="entry name" value="(Trans)glycosidases"/>
    <property type="match status" value="1"/>
</dbReference>
<dbReference type="InterPro" id="IPR036881">
    <property type="entry name" value="Glyco_hydro_3_C_sf"/>
</dbReference>
<dbReference type="InterPro" id="IPR013783">
    <property type="entry name" value="Ig-like_fold"/>
</dbReference>
<keyword evidence="2" id="KW-0378">Hydrolase</keyword>
<feature type="region of interest" description="Disordered" evidence="3">
    <location>
        <begin position="1236"/>
        <end position="1255"/>
    </location>
</feature>
<evidence type="ECO:0000256" key="4">
    <source>
        <dbReference type="SAM" id="SignalP"/>
    </source>
</evidence>
<dbReference type="InterPro" id="IPR001764">
    <property type="entry name" value="Glyco_hydro_3_N"/>
</dbReference>
<dbReference type="PANTHER" id="PTHR42715:SF10">
    <property type="entry name" value="BETA-GLUCOSIDASE"/>
    <property type="match status" value="1"/>
</dbReference>
<dbReference type="EMBL" id="NFLB01000001">
    <property type="protein sequence ID" value="OUQ06594.1"/>
    <property type="molecule type" value="Genomic_DNA"/>
</dbReference>
<dbReference type="Gene3D" id="3.40.50.1700">
    <property type="entry name" value="Glycoside hydrolase family 3 C-terminal domain"/>
    <property type="match status" value="1"/>
</dbReference>
<organism evidence="6 7">
    <name type="scientific">Thomasclavelia spiroformis</name>
    <dbReference type="NCBI Taxonomy" id="29348"/>
    <lineage>
        <taxon>Bacteria</taxon>
        <taxon>Bacillati</taxon>
        <taxon>Bacillota</taxon>
        <taxon>Erysipelotrichia</taxon>
        <taxon>Erysipelotrichales</taxon>
        <taxon>Coprobacillaceae</taxon>
        <taxon>Thomasclavelia</taxon>
    </lineage>
</organism>
<dbReference type="InterPro" id="IPR017853">
    <property type="entry name" value="GH"/>
</dbReference>
<evidence type="ECO:0000313" key="6">
    <source>
        <dbReference type="EMBL" id="OUQ06594.1"/>
    </source>
</evidence>
<reference evidence="7" key="1">
    <citation type="submission" date="2017-04" db="EMBL/GenBank/DDBJ databases">
        <title>Function of individual gut microbiota members based on whole genome sequencing of pure cultures obtained from chicken caecum.</title>
        <authorList>
            <person name="Medvecky M."/>
            <person name="Cejkova D."/>
            <person name="Polansky O."/>
            <person name="Karasova D."/>
            <person name="Kubasova T."/>
            <person name="Cizek A."/>
            <person name="Rychlik I."/>
        </authorList>
    </citation>
    <scope>NUCLEOTIDE SEQUENCE [LARGE SCALE GENOMIC DNA]</scope>
    <source>
        <strain evidence="7">An149</strain>
    </source>
</reference>
<dbReference type="Proteomes" id="UP000196258">
    <property type="component" value="Unassembled WGS sequence"/>
</dbReference>
<comment type="caution">
    <text evidence="6">The sequence shown here is derived from an EMBL/GenBank/DDBJ whole genome shotgun (WGS) entry which is preliminary data.</text>
</comment>
<dbReference type="SMART" id="SM01217">
    <property type="entry name" value="Fn3_like"/>
    <property type="match status" value="1"/>
</dbReference>
<accession>A0A1Y4QAJ0</accession>
<evidence type="ECO:0000256" key="3">
    <source>
        <dbReference type="SAM" id="MobiDB-lite"/>
    </source>
</evidence>
<evidence type="ECO:0000256" key="1">
    <source>
        <dbReference type="ARBA" id="ARBA00005336"/>
    </source>
</evidence>
<sequence>MKNWRRVTSASFLTALMAIGNVVPSMAATTDNSISQREKDNAALAREVATEGMVLLRNDEQALPIKGKNVALFGNSAIRTIRGGTGSGDPFNGGLSGGGDVMVDLSERYNINIYDAFVENGYNVTSGDFLEEFAKGYDEAKLAFGSNPMSTFAYPEMELTQDVIDQAKKETDTAIYVIARNAGEGADRSATTKSGSMSGENGETINFEVGDYELTDLEKANLALVGKNFDKVAVVLNVGGVIDTKFMDEIEGLDALLNMSQAGQESGTAAFDILTGAVTPSGKLTTTWAKDYSDYPASDTFGANDGDELLELYNEGIYVGYRYFDTFNITPAYEFGYGMSYTDFNIAVDEVEANEDKVTVEATVTNIGDTYSGKEVVEVYYSAPDSDSAEKAYQELAGFAKTDVLAPGESQTLTITYETENMAYYNTEEAAYVLDAGDYVVRVGNSSRNTEVAAVISLDEAAKTKQLSNQMGDPYQYGLNEISKENVTPYGYEGEAEEIANAEKISINADNIECVESASQYDDEKVYTYTSDPEYKATQPYEEVVYVEDKSDATLLDVYNGDVTIEEFVAKMSLEEMATLNCGSGWGVANENAPVVGSSSDTVPGAAGETTVKYFDTHGIPSIVVADGPGGIRVKQEYEATDVNTGEVETYYQYCTAWPVSVLRGQTWNKELLEEVGRAFATELKEMGITVVLGPSLNIHRDPLCGRNFEYYSEDPLISGIMAGAETNGVQETPGVGACLKHYALNNQEASRNTSNSVASERTMREIYLKGFEIAVESSRPMTMMTSYNLINGVPAADSYDLCTDILRGEWDFEGMVMTDWNGGSSTPRISMHAGNDMIMPGGPSRAQNIVGGASTIVPEFDENGQVSLKENLNMMFTYQEASWGEFTVDASGTDTVVAQLGDGYEATVDENGNILVNGEVIYSKYVANIWGGEGYFTDPVTTAIASVSDDGKQITYRGTYLDDNTICLGDVQKSAINNLKVIINSIAMESFYGSDKVTLEPWAANMSIVDYMTATKSEVTSVNKTALQIAVDVASNITDEELENVVPAVANELKAALEEAKAILEDATADQETVDASFDRLATAIQMLDFIKGDKAALRSFITKVENTVEEEYTPATWTAFAAALETGNTVLADENAMQEEVDNAYTNLVKAYLNLRLVPNKDKLEDLINQTKALVAANYTADTWKNVSNALELAENVMSNENATSEEVTNAETVLTKAVEGLVVNNTPVAPSTPAVDNTVKTPVSSGDTTASVKTGDESLTGLFGGITLLSLAGAVLLKRKEN</sequence>
<comment type="similarity">
    <text evidence="1">Belongs to the glycosyl hydrolase 3 family.</text>
</comment>
<dbReference type="Gene3D" id="1.20.1270.70">
    <property type="entry name" value="Designed single chain three-helix bundle"/>
    <property type="match status" value="2"/>
</dbReference>
<evidence type="ECO:0000256" key="2">
    <source>
        <dbReference type="ARBA" id="ARBA00022801"/>
    </source>
</evidence>
<feature type="chain" id="PRO_5012124708" description="Fibronectin type III-like domain-containing protein" evidence="4">
    <location>
        <begin position="28"/>
        <end position="1285"/>
    </location>
</feature>
<dbReference type="Gene3D" id="1.20.1270.90">
    <property type="entry name" value="AF1782-like"/>
    <property type="match status" value="1"/>
</dbReference>
<dbReference type="InterPro" id="IPR026891">
    <property type="entry name" value="Fn3-like"/>
</dbReference>
<name>A0A1Y4QAJ0_9FIRM</name>
<feature type="signal peptide" evidence="4">
    <location>
        <begin position="1"/>
        <end position="27"/>
    </location>
</feature>
<dbReference type="RefSeq" id="WP_087254093.1">
    <property type="nucleotide sequence ID" value="NZ_NFKY01000018.1"/>
</dbReference>
<proteinExistence type="inferred from homology"/>
<keyword evidence="4" id="KW-0732">Signal</keyword>
<evidence type="ECO:0000313" key="7">
    <source>
        <dbReference type="Proteomes" id="UP000196258"/>
    </source>
</evidence>
<dbReference type="SUPFAM" id="SSF52279">
    <property type="entry name" value="Beta-D-glucan exohydrolase, C-terminal domain"/>
    <property type="match status" value="1"/>
</dbReference>
<protein>
    <recommendedName>
        <fullName evidence="5">Fibronectin type III-like domain-containing protein</fullName>
    </recommendedName>
</protein>
<feature type="domain" description="Fibronectin type III-like" evidence="5">
    <location>
        <begin position="375"/>
        <end position="447"/>
    </location>
</feature>
<evidence type="ECO:0000259" key="5">
    <source>
        <dbReference type="SMART" id="SM01217"/>
    </source>
</evidence>